<dbReference type="InterPro" id="IPR023353">
    <property type="entry name" value="LemA-like_dom_sf"/>
</dbReference>
<name>A0A379MSF2_9BACT</name>
<feature type="coiled-coil region" evidence="6">
    <location>
        <begin position="167"/>
        <end position="194"/>
    </location>
</feature>
<dbReference type="PANTHER" id="PTHR34478">
    <property type="entry name" value="PROTEIN LEMA"/>
    <property type="match status" value="1"/>
</dbReference>
<keyword evidence="3 7" id="KW-0812">Transmembrane</keyword>
<keyword evidence="4 7" id="KW-1133">Transmembrane helix</keyword>
<dbReference type="Gene3D" id="1.20.1440.20">
    <property type="entry name" value="LemA-like domain"/>
    <property type="match status" value="1"/>
</dbReference>
<dbReference type="Proteomes" id="UP000255233">
    <property type="component" value="Unassembled WGS sequence"/>
</dbReference>
<evidence type="ECO:0000256" key="1">
    <source>
        <dbReference type="ARBA" id="ARBA00004167"/>
    </source>
</evidence>
<dbReference type="InterPro" id="IPR007156">
    <property type="entry name" value="MamQ_LemA"/>
</dbReference>
<evidence type="ECO:0000256" key="6">
    <source>
        <dbReference type="SAM" id="Coils"/>
    </source>
</evidence>
<dbReference type="EMBL" id="UGVL01000001">
    <property type="protein sequence ID" value="SUE34558.1"/>
    <property type="molecule type" value="Genomic_DNA"/>
</dbReference>
<reference evidence="8 9" key="1">
    <citation type="submission" date="2018-06" db="EMBL/GenBank/DDBJ databases">
        <authorList>
            <consortium name="Pathogen Informatics"/>
            <person name="Doyle S."/>
        </authorList>
    </citation>
    <scope>NUCLEOTIDE SEQUENCE [LARGE SCALE GENOMIC DNA]</scope>
    <source>
        <strain evidence="8 9">NCTC11190</strain>
    </source>
</reference>
<dbReference type="GO" id="GO:0016020">
    <property type="term" value="C:membrane"/>
    <property type="evidence" value="ECO:0007669"/>
    <property type="project" value="UniProtKB-SubCell"/>
</dbReference>
<dbReference type="AlphaFoldDB" id="A0A379MSF2"/>
<organism evidence="8 9">
    <name type="scientific">Rikenella microfusus</name>
    <dbReference type="NCBI Taxonomy" id="28139"/>
    <lineage>
        <taxon>Bacteria</taxon>
        <taxon>Pseudomonadati</taxon>
        <taxon>Bacteroidota</taxon>
        <taxon>Bacteroidia</taxon>
        <taxon>Bacteroidales</taxon>
        <taxon>Rikenellaceae</taxon>
        <taxon>Rikenella</taxon>
    </lineage>
</organism>
<evidence type="ECO:0000256" key="7">
    <source>
        <dbReference type="SAM" id="Phobius"/>
    </source>
</evidence>
<accession>A0A379MSF2</accession>
<evidence type="ECO:0000313" key="9">
    <source>
        <dbReference type="Proteomes" id="UP000255233"/>
    </source>
</evidence>
<evidence type="ECO:0000256" key="5">
    <source>
        <dbReference type="ARBA" id="ARBA00023136"/>
    </source>
</evidence>
<feature type="transmembrane region" description="Helical" evidence="7">
    <location>
        <begin position="51"/>
        <end position="70"/>
    </location>
</feature>
<protein>
    <submittedName>
        <fullName evidence="8">LemA family</fullName>
    </submittedName>
</protein>
<dbReference type="STRING" id="880526.GCA_000427365_02031"/>
<dbReference type="SUPFAM" id="SSF140478">
    <property type="entry name" value="LemA-like"/>
    <property type="match status" value="1"/>
</dbReference>
<evidence type="ECO:0000256" key="3">
    <source>
        <dbReference type="ARBA" id="ARBA00022692"/>
    </source>
</evidence>
<evidence type="ECO:0000256" key="2">
    <source>
        <dbReference type="ARBA" id="ARBA00008854"/>
    </source>
</evidence>
<sequence length="236" mass="27251">MIFVIFVQANTDIVFTRNRLPPFASGYGRPRKERTVRTGITQPRHGMNGPLILSGTLLLILAFFALWVIVTSNQLILKRNRVKQCRSGICVALKQRNDLIPNLVATVKTYMQYEDQTLRRITELRAEAENTPDEQEQIEAGNRLSSLLPELRLTAEAYPDLKADRQFLRLQESLEELERQLQAIRRTYNAAVVDYNNYVEMFPSSWVAQRKGHRCEALIDIPEAEQEVADVNRFFK</sequence>
<comment type="similarity">
    <text evidence="2">Belongs to the LemA family.</text>
</comment>
<keyword evidence="9" id="KW-1185">Reference proteome</keyword>
<evidence type="ECO:0000256" key="4">
    <source>
        <dbReference type="ARBA" id="ARBA00022989"/>
    </source>
</evidence>
<gene>
    <name evidence="8" type="ORF">NCTC11190_01789</name>
</gene>
<dbReference type="PANTHER" id="PTHR34478:SF1">
    <property type="entry name" value="PROTEIN LEMA"/>
    <property type="match status" value="1"/>
</dbReference>
<keyword evidence="5 7" id="KW-0472">Membrane</keyword>
<proteinExistence type="inferred from homology"/>
<keyword evidence="6" id="KW-0175">Coiled coil</keyword>
<comment type="subcellular location">
    <subcellularLocation>
        <location evidence="1">Membrane</location>
        <topology evidence="1">Single-pass membrane protein</topology>
    </subcellularLocation>
</comment>
<evidence type="ECO:0000313" key="8">
    <source>
        <dbReference type="EMBL" id="SUE34558.1"/>
    </source>
</evidence>
<dbReference type="Pfam" id="PF04011">
    <property type="entry name" value="LemA"/>
    <property type="match status" value="1"/>
</dbReference>